<dbReference type="GO" id="GO:0006270">
    <property type="term" value="P:DNA replication initiation"/>
    <property type="evidence" value="ECO:0007669"/>
    <property type="project" value="UniProtKB-ARBA"/>
</dbReference>
<dbReference type="FunFam" id="4.10.520.10:FF:000001">
    <property type="entry name" value="DNA-binding protein HU"/>
    <property type="match status" value="1"/>
</dbReference>
<dbReference type="OrthoDB" id="9799835at2"/>
<evidence type="ECO:0000313" key="6">
    <source>
        <dbReference type="EMBL" id="RAL24550.1"/>
    </source>
</evidence>
<dbReference type="GO" id="GO:0005829">
    <property type="term" value="C:cytosol"/>
    <property type="evidence" value="ECO:0007669"/>
    <property type="project" value="TreeGrafter"/>
</dbReference>
<dbReference type="EMBL" id="QJKK01000004">
    <property type="protein sequence ID" value="RAL24550.1"/>
    <property type="molecule type" value="Genomic_DNA"/>
</dbReference>
<evidence type="ECO:0000256" key="2">
    <source>
        <dbReference type="ARBA" id="ARBA00023067"/>
    </source>
</evidence>
<feature type="region of interest" description="Disordered" evidence="5">
    <location>
        <begin position="56"/>
        <end position="91"/>
    </location>
</feature>
<dbReference type="GO" id="GO:0030527">
    <property type="term" value="F:structural constituent of chromatin"/>
    <property type="evidence" value="ECO:0007669"/>
    <property type="project" value="InterPro"/>
</dbReference>
<dbReference type="RefSeq" id="WP_113658921.1">
    <property type="nucleotide sequence ID" value="NZ_KZ845666.1"/>
</dbReference>
<name>A0A364K594_9BACL</name>
<keyword evidence="3 6" id="KW-0238">DNA-binding</keyword>
<evidence type="ECO:0000313" key="7">
    <source>
        <dbReference type="Proteomes" id="UP000251213"/>
    </source>
</evidence>
<dbReference type="CDD" id="cd13831">
    <property type="entry name" value="HU"/>
    <property type="match status" value="1"/>
</dbReference>
<dbReference type="GO" id="GO:1990178">
    <property type="term" value="C:HU-DNA complex"/>
    <property type="evidence" value="ECO:0007669"/>
    <property type="project" value="UniProtKB-ARBA"/>
</dbReference>
<reference evidence="6 7" key="1">
    <citation type="submission" date="2018-06" db="EMBL/GenBank/DDBJ databases">
        <title>Thermoflavimicrobium daqus sp. nov., a thermophilic microbe isolated from Moutai-flavour Daqu.</title>
        <authorList>
            <person name="Wang X."/>
            <person name="Zhou H."/>
        </authorList>
    </citation>
    <scope>NUCLEOTIDE SEQUENCE [LARGE SCALE GENOMIC DNA]</scope>
    <source>
        <strain evidence="6 7">FBKL4.011</strain>
    </source>
</reference>
<dbReference type="GO" id="GO:0030261">
    <property type="term" value="P:chromosome condensation"/>
    <property type="evidence" value="ECO:0007669"/>
    <property type="project" value="UniProtKB-KW"/>
</dbReference>
<proteinExistence type="inferred from homology"/>
<dbReference type="Gene3D" id="4.10.520.10">
    <property type="entry name" value="IHF-like DNA-binding proteins"/>
    <property type="match status" value="1"/>
</dbReference>
<protein>
    <submittedName>
        <fullName evidence="6">DNA-binding protein HU</fullName>
    </submittedName>
</protein>
<evidence type="ECO:0000256" key="3">
    <source>
        <dbReference type="ARBA" id="ARBA00023125"/>
    </source>
</evidence>
<dbReference type="Proteomes" id="UP000251213">
    <property type="component" value="Unassembled WGS sequence"/>
</dbReference>
<dbReference type="GO" id="GO:0010467">
    <property type="term" value="P:gene expression"/>
    <property type="evidence" value="ECO:0007669"/>
    <property type="project" value="UniProtKB-ARBA"/>
</dbReference>
<dbReference type="GO" id="GO:0042802">
    <property type="term" value="F:identical protein binding"/>
    <property type="evidence" value="ECO:0007669"/>
    <property type="project" value="UniProtKB-ARBA"/>
</dbReference>
<dbReference type="PANTHER" id="PTHR33175">
    <property type="entry name" value="DNA-BINDING PROTEIN HU"/>
    <property type="match status" value="1"/>
</dbReference>
<keyword evidence="2" id="KW-0226">DNA condensation</keyword>
<dbReference type="AlphaFoldDB" id="A0A364K594"/>
<dbReference type="InterPro" id="IPR020816">
    <property type="entry name" value="Histone-like_DNA-bd_CS"/>
</dbReference>
<sequence length="91" mass="9898">MNKTDLIEKVAESTGKTKKEAALVVDTVFQSIADALKNGEKVTLIGFGNFEVRERAARSGRNPQTGEKIHIEASKVPSFKPGKQLKEAVNT</sequence>
<evidence type="ECO:0000256" key="5">
    <source>
        <dbReference type="SAM" id="MobiDB-lite"/>
    </source>
</evidence>
<dbReference type="InterPro" id="IPR010992">
    <property type="entry name" value="IHF-like_DNA-bd_dom_sf"/>
</dbReference>
<dbReference type="SUPFAM" id="SSF47729">
    <property type="entry name" value="IHF-like DNA-binding proteins"/>
    <property type="match status" value="1"/>
</dbReference>
<keyword evidence="7" id="KW-1185">Reference proteome</keyword>
<comment type="similarity">
    <text evidence="1 4">Belongs to the bacterial histone-like protein family.</text>
</comment>
<dbReference type="SMART" id="SM00411">
    <property type="entry name" value="BHL"/>
    <property type="match status" value="1"/>
</dbReference>
<dbReference type="PROSITE" id="PS00045">
    <property type="entry name" value="HISTONE_LIKE"/>
    <property type="match status" value="1"/>
</dbReference>
<dbReference type="GO" id="GO:0003677">
    <property type="term" value="F:DNA binding"/>
    <property type="evidence" value="ECO:0007669"/>
    <property type="project" value="UniProtKB-KW"/>
</dbReference>
<gene>
    <name evidence="6" type="ORF">DL897_09590</name>
</gene>
<organism evidence="6 7">
    <name type="scientific">Thermoflavimicrobium daqui</name>
    <dbReference type="NCBI Taxonomy" id="2137476"/>
    <lineage>
        <taxon>Bacteria</taxon>
        <taxon>Bacillati</taxon>
        <taxon>Bacillota</taxon>
        <taxon>Bacilli</taxon>
        <taxon>Bacillales</taxon>
        <taxon>Thermoactinomycetaceae</taxon>
        <taxon>Thermoflavimicrobium</taxon>
    </lineage>
</organism>
<comment type="caution">
    <text evidence="6">The sequence shown here is derived from an EMBL/GenBank/DDBJ whole genome shotgun (WGS) entry which is preliminary data.</text>
</comment>
<evidence type="ECO:0000256" key="4">
    <source>
        <dbReference type="RuleBase" id="RU003939"/>
    </source>
</evidence>
<dbReference type="PANTHER" id="PTHR33175:SF3">
    <property type="entry name" value="DNA-BINDING PROTEIN HU-BETA"/>
    <property type="match status" value="1"/>
</dbReference>
<dbReference type="InterPro" id="IPR000119">
    <property type="entry name" value="Hist_DNA-bd"/>
</dbReference>
<accession>A0A364K594</accession>
<dbReference type="Pfam" id="PF00216">
    <property type="entry name" value="Bac_DNA_binding"/>
    <property type="match status" value="1"/>
</dbReference>
<dbReference type="GO" id="GO:1990103">
    <property type="term" value="C:DnaA-HU complex"/>
    <property type="evidence" value="ECO:0007669"/>
    <property type="project" value="UniProtKB-ARBA"/>
</dbReference>
<evidence type="ECO:0000256" key="1">
    <source>
        <dbReference type="ARBA" id="ARBA00010529"/>
    </source>
</evidence>
<reference evidence="6 7" key="2">
    <citation type="submission" date="2018-06" db="EMBL/GenBank/DDBJ databases">
        <authorList>
            <person name="Zhirakovskaya E."/>
        </authorList>
    </citation>
    <scope>NUCLEOTIDE SEQUENCE [LARGE SCALE GENOMIC DNA]</scope>
    <source>
        <strain evidence="6 7">FBKL4.011</strain>
    </source>
</reference>
<dbReference type="PRINTS" id="PR01727">
    <property type="entry name" value="DNABINDINGHU"/>
</dbReference>